<keyword evidence="3" id="KW-0808">Transferase</keyword>
<dbReference type="InterPro" id="IPR029044">
    <property type="entry name" value="Nucleotide-diphossugar_trans"/>
</dbReference>
<dbReference type="SUPFAM" id="SSF53448">
    <property type="entry name" value="Nucleotide-diphospho-sugar transferases"/>
    <property type="match status" value="1"/>
</dbReference>
<dbReference type="PANTHER" id="PTHR43179">
    <property type="entry name" value="RHAMNOSYLTRANSFERASE WBBL"/>
    <property type="match status" value="1"/>
</dbReference>
<gene>
    <name evidence="4" type="ORF">HRQ87_00950</name>
</gene>
<evidence type="ECO:0000256" key="3">
    <source>
        <dbReference type="ARBA" id="ARBA00022679"/>
    </source>
</evidence>
<organism evidence="4 5">
    <name type="scientific">Parasulfitobacter algicola</name>
    <dbReference type="NCBI Taxonomy" id="2614809"/>
    <lineage>
        <taxon>Bacteria</taxon>
        <taxon>Pseudomonadati</taxon>
        <taxon>Pseudomonadota</taxon>
        <taxon>Alphaproteobacteria</taxon>
        <taxon>Rhodobacterales</taxon>
        <taxon>Roseobacteraceae</taxon>
        <taxon>Parasulfitobacter</taxon>
    </lineage>
</organism>
<evidence type="ECO:0000256" key="1">
    <source>
        <dbReference type="ARBA" id="ARBA00006739"/>
    </source>
</evidence>
<accession>A0ABX2IRE2</accession>
<protein>
    <submittedName>
        <fullName evidence="4">Glycosyltransferase</fullName>
    </submittedName>
</protein>
<keyword evidence="5" id="KW-1185">Reference proteome</keyword>
<reference evidence="4 5" key="1">
    <citation type="submission" date="2020-06" db="EMBL/GenBank/DDBJ databases">
        <title>Sulfitobacter algicola sp. nov., isolated from green algae.</title>
        <authorList>
            <person name="Wang C."/>
        </authorList>
    </citation>
    <scope>NUCLEOTIDE SEQUENCE [LARGE SCALE GENOMIC DNA]</scope>
    <source>
        <strain evidence="4 5">1151</strain>
    </source>
</reference>
<evidence type="ECO:0000313" key="4">
    <source>
        <dbReference type="EMBL" id="NSX53362.1"/>
    </source>
</evidence>
<dbReference type="Gene3D" id="3.90.550.10">
    <property type="entry name" value="Spore Coat Polysaccharide Biosynthesis Protein SpsA, Chain A"/>
    <property type="match status" value="1"/>
</dbReference>
<dbReference type="RefSeq" id="WP_174134481.1">
    <property type="nucleotide sequence ID" value="NZ_JABUFE010000001.1"/>
</dbReference>
<comment type="similarity">
    <text evidence="1">Belongs to the glycosyltransferase 2 family.</text>
</comment>
<evidence type="ECO:0000313" key="5">
    <source>
        <dbReference type="Proteomes" id="UP000777935"/>
    </source>
</evidence>
<keyword evidence="2" id="KW-0328">Glycosyltransferase</keyword>
<proteinExistence type="inferred from homology"/>
<name>A0ABX2IRE2_9RHOB</name>
<evidence type="ECO:0000256" key="2">
    <source>
        <dbReference type="ARBA" id="ARBA00022676"/>
    </source>
</evidence>
<dbReference type="Pfam" id="PF13641">
    <property type="entry name" value="Glyco_tranf_2_3"/>
    <property type="match status" value="1"/>
</dbReference>
<comment type="caution">
    <text evidence="4">The sequence shown here is derived from an EMBL/GenBank/DDBJ whole genome shotgun (WGS) entry which is preliminary data.</text>
</comment>
<dbReference type="EMBL" id="JABUFE010000001">
    <property type="protein sequence ID" value="NSX53362.1"/>
    <property type="molecule type" value="Genomic_DNA"/>
</dbReference>
<dbReference type="Proteomes" id="UP000777935">
    <property type="component" value="Unassembled WGS sequence"/>
</dbReference>
<sequence>MSDLRVSVVVVSRGRPDHLARCLTSLKQQIYPAFEVIVVTDIFGERVVETTCVDYNVKRLSFDEPNISAARNVGINAAAGHIVAFIDDDAVAEPTWLGYLVAPFDKANVAAVGGFVRGRNGISFQWKAQTADTKGQSHDIEVSDDQPTLLTPTVDTAIKTQGTNMAVRRNVLAKLGGFDTSYHFYLDDTDLNMRLARQGLKTAISPMAEVHHATAPSERRTQDRTPTSLYEIGASFAVYLSKYCETDDAEDAWVDFQAIQRKRLLQHMVAGWLEPSEVNYLMDGLIEGASEGVKRERRFIEPLSSAPDDFLPFQKTSPNGNFVIWGPIWDLKNLRAEAQKMLLEGRIVTVFALSHTPRRHSVKFDDGGFWMHRGGIFGRSVRNDRPGLHLSVKSRVIAETARVSAQRGLGVP</sequence>
<dbReference type="PANTHER" id="PTHR43179:SF12">
    <property type="entry name" value="GALACTOFURANOSYLTRANSFERASE GLFT2"/>
    <property type="match status" value="1"/>
</dbReference>